<feature type="binding site" evidence="3">
    <location>
        <begin position="93"/>
        <end position="96"/>
    </location>
    <ligand>
        <name>substrate</name>
    </ligand>
</feature>
<dbReference type="RefSeq" id="WP_160497112.1">
    <property type="nucleotide sequence ID" value="NZ_WUBI01000001.1"/>
</dbReference>
<comment type="caution">
    <text evidence="4">The sequence shown here is derived from an EMBL/GenBank/DDBJ whole genome shotgun (WGS) entry which is preliminary data.</text>
</comment>
<gene>
    <name evidence="3 4" type="primary">rpiA</name>
    <name evidence="4" type="ORF">GRF59_08275</name>
</gene>
<dbReference type="Proteomes" id="UP000460318">
    <property type="component" value="Unassembled WGS sequence"/>
</dbReference>
<dbReference type="NCBIfam" id="NF001924">
    <property type="entry name" value="PRK00702.1"/>
    <property type="match status" value="1"/>
</dbReference>
<dbReference type="CDD" id="cd01398">
    <property type="entry name" value="RPI_A"/>
    <property type="match status" value="1"/>
</dbReference>
<reference evidence="4 5" key="1">
    <citation type="submission" date="2019-12" db="EMBL/GenBank/DDBJ databases">
        <title>Paenibacillus sp. nov., an endophytic bacterium isolated from the stem of Dendrobium.</title>
        <authorList>
            <person name="Zhao R."/>
        </authorList>
    </citation>
    <scope>NUCLEOTIDE SEQUENCE [LARGE SCALE GENOMIC DNA]</scope>
    <source>
        <strain evidence="4 5">HJL G12</strain>
    </source>
</reference>
<dbReference type="Gene3D" id="3.30.70.260">
    <property type="match status" value="1"/>
</dbReference>
<dbReference type="NCBIfam" id="TIGR00021">
    <property type="entry name" value="rpiA"/>
    <property type="match status" value="1"/>
</dbReference>
<evidence type="ECO:0000256" key="3">
    <source>
        <dbReference type="HAMAP-Rule" id="MF_00170"/>
    </source>
</evidence>
<sequence>MNLKQLAAEKAVEYVKDGMRIGLGTGSTAYWAIKKLGERVKEGLSVQAVATSKASEKLALEQGIPLIPFDRIDGLDLTIDGADELDRGLHLIKGGGGALLREKIVAYHSKELIIIADESKLVDKLGSFPLPVEIVPFANEWTMASLQEMGAKPMLRTEDEHIYVTDNGNYIADCRFGVIENPKELHQTLLALPGVVDNGLFLGLAARAVIGHSDGTVTVIEP</sequence>
<dbReference type="FunFam" id="3.40.50.1360:FF:000001">
    <property type="entry name" value="Ribose-5-phosphate isomerase A"/>
    <property type="match status" value="1"/>
</dbReference>
<comment type="pathway">
    <text evidence="3">Carbohydrate degradation; pentose phosphate pathway; D-ribose 5-phosphate from D-ribulose 5-phosphate (non-oxidative stage): step 1/1.</text>
</comment>
<feature type="binding site" evidence="3">
    <location>
        <begin position="25"/>
        <end position="28"/>
    </location>
    <ligand>
        <name>substrate</name>
    </ligand>
</feature>
<dbReference type="PANTHER" id="PTHR11934:SF0">
    <property type="entry name" value="RIBOSE-5-PHOSPHATE ISOMERASE"/>
    <property type="match status" value="1"/>
</dbReference>
<dbReference type="InterPro" id="IPR020672">
    <property type="entry name" value="Ribose5P_isomerase_typA_subgr"/>
</dbReference>
<dbReference type="SUPFAM" id="SSF75445">
    <property type="entry name" value="D-ribose-5-phosphate isomerase (RpiA), lid domain"/>
    <property type="match status" value="1"/>
</dbReference>
<dbReference type="GO" id="GO:0006014">
    <property type="term" value="P:D-ribose metabolic process"/>
    <property type="evidence" value="ECO:0007669"/>
    <property type="project" value="TreeGrafter"/>
</dbReference>
<evidence type="ECO:0000256" key="2">
    <source>
        <dbReference type="ARBA" id="ARBA00023235"/>
    </source>
</evidence>
<dbReference type="SUPFAM" id="SSF100950">
    <property type="entry name" value="NagB/RpiA/CoA transferase-like"/>
    <property type="match status" value="1"/>
</dbReference>
<evidence type="ECO:0000256" key="1">
    <source>
        <dbReference type="ARBA" id="ARBA00001713"/>
    </source>
</evidence>
<dbReference type="PANTHER" id="PTHR11934">
    <property type="entry name" value="RIBOSE-5-PHOSPHATE ISOMERASE"/>
    <property type="match status" value="1"/>
</dbReference>
<evidence type="ECO:0000313" key="5">
    <source>
        <dbReference type="Proteomes" id="UP000460318"/>
    </source>
</evidence>
<comment type="catalytic activity">
    <reaction evidence="1 3">
        <text>aldehydo-D-ribose 5-phosphate = D-ribulose 5-phosphate</text>
        <dbReference type="Rhea" id="RHEA:14657"/>
        <dbReference type="ChEBI" id="CHEBI:58121"/>
        <dbReference type="ChEBI" id="CHEBI:58273"/>
        <dbReference type="EC" id="5.3.1.6"/>
    </reaction>
</comment>
<comment type="function">
    <text evidence="3">Catalyzes the reversible conversion of ribose-5-phosphate to ribulose 5-phosphate.</text>
</comment>
<feature type="active site" description="Proton acceptor" evidence="3">
    <location>
        <position position="102"/>
    </location>
</feature>
<dbReference type="InterPro" id="IPR037171">
    <property type="entry name" value="NagB/RpiA_transferase-like"/>
</dbReference>
<dbReference type="Pfam" id="PF06026">
    <property type="entry name" value="Rib_5-P_isom_A"/>
    <property type="match status" value="1"/>
</dbReference>
<dbReference type="InterPro" id="IPR004788">
    <property type="entry name" value="Ribose5P_isomerase_type_A"/>
</dbReference>
<dbReference type="GO" id="GO:0005829">
    <property type="term" value="C:cytosol"/>
    <property type="evidence" value="ECO:0007669"/>
    <property type="project" value="TreeGrafter"/>
</dbReference>
<dbReference type="GO" id="GO:0009052">
    <property type="term" value="P:pentose-phosphate shunt, non-oxidative branch"/>
    <property type="evidence" value="ECO:0007669"/>
    <property type="project" value="UniProtKB-UniRule"/>
</dbReference>
<comment type="subunit">
    <text evidence="3">Homodimer.</text>
</comment>
<protein>
    <recommendedName>
        <fullName evidence="3">Ribose-5-phosphate isomerase A</fullName>
        <ecNumber evidence="3">5.3.1.6</ecNumber>
    </recommendedName>
    <alternativeName>
        <fullName evidence="3">Phosphoriboisomerase A</fullName>
        <shortName evidence="3">PRI</shortName>
    </alternativeName>
</protein>
<dbReference type="EC" id="5.3.1.6" evidence="3"/>
<proteinExistence type="inferred from homology"/>
<accession>A0A7X3IGZ6</accession>
<dbReference type="GO" id="GO:0004751">
    <property type="term" value="F:ribose-5-phosphate isomerase activity"/>
    <property type="evidence" value="ECO:0007669"/>
    <property type="project" value="UniProtKB-UniRule"/>
</dbReference>
<name>A0A7X3IGZ6_9BACL</name>
<dbReference type="AlphaFoldDB" id="A0A7X3IGZ6"/>
<evidence type="ECO:0000313" key="4">
    <source>
        <dbReference type="EMBL" id="MWV43630.1"/>
    </source>
</evidence>
<dbReference type="HAMAP" id="MF_00170">
    <property type="entry name" value="Rib_5P_isom_A"/>
    <property type="match status" value="1"/>
</dbReference>
<dbReference type="UniPathway" id="UPA00115">
    <property type="reaction ID" value="UER00412"/>
</dbReference>
<feature type="binding site" evidence="3">
    <location>
        <begin position="80"/>
        <end position="83"/>
    </location>
    <ligand>
        <name>substrate</name>
    </ligand>
</feature>
<comment type="similarity">
    <text evidence="3">Belongs to the ribose 5-phosphate isomerase family.</text>
</comment>
<organism evidence="4 5">
    <name type="scientific">Paenibacillus dendrobii</name>
    <dbReference type="NCBI Taxonomy" id="2691084"/>
    <lineage>
        <taxon>Bacteria</taxon>
        <taxon>Bacillati</taxon>
        <taxon>Bacillota</taxon>
        <taxon>Bacilli</taxon>
        <taxon>Bacillales</taxon>
        <taxon>Paenibacillaceae</taxon>
        <taxon>Paenibacillus</taxon>
    </lineage>
</organism>
<keyword evidence="2 3" id="KW-0413">Isomerase</keyword>
<keyword evidence="5" id="KW-1185">Reference proteome</keyword>
<feature type="binding site" evidence="3">
    <location>
        <position position="120"/>
    </location>
    <ligand>
        <name>substrate</name>
    </ligand>
</feature>
<dbReference type="EMBL" id="WUBI01000001">
    <property type="protein sequence ID" value="MWV43630.1"/>
    <property type="molecule type" value="Genomic_DNA"/>
</dbReference>
<dbReference type="Gene3D" id="3.40.50.1360">
    <property type="match status" value="1"/>
</dbReference>